<dbReference type="InterPro" id="IPR000095">
    <property type="entry name" value="CRIB_dom"/>
</dbReference>
<dbReference type="PANTHER" id="PTHR46325">
    <property type="entry name" value="CRIB DOMAIN-CONTAINING PROTEIN RIC8"/>
    <property type="match status" value="1"/>
</dbReference>
<accession>A0ABQ9KHW9</accession>
<protein>
    <recommendedName>
        <fullName evidence="3">CRIB domain-containing protein</fullName>
    </recommendedName>
</protein>
<evidence type="ECO:0000256" key="2">
    <source>
        <dbReference type="SAM" id="SignalP"/>
    </source>
</evidence>
<dbReference type="CDD" id="cd00132">
    <property type="entry name" value="CRIB"/>
    <property type="match status" value="1"/>
</dbReference>
<dbReference type="Proteomes" id="UP001174677">
    <property type="component" value="Chromosome 18"/>
</dbReference>
<dbReference type="Gene3D" id="3.90.810.10">
    <property type="entry name" value="CRIB domain"/>
    <property type="match status" value="1"/>
</dbReference>
<dbReference type="InterPro" id="IPR036936">
    <property type="entry name" value="CRIB_dom_sf"/>
</dbReference>
<evidence type="ECO:0000259" key="3">
    <source>
        <dbReference type="PROSITE" id="PS50108"/>
    </source>
</evidence>
<evidence type="ECO:0000313" key="4">
    <source>
        <dbReference type="EMBL" id="KAJ9136314.1"/>
    </source>
</evidence>
<dbReference type="EMBL" id="JARPOI010000018">
    <property type="protein sequence ID" value="KAJ9136314.1"/>
    <property type="molecule type" value="Genomic_DNA"/>
</dbReference>
<feature type="compositionally biased region" description="Low complexity" evidence="1">
    <location>
        <begin position="186"/>
        <end position="199"/>
    </location>
</feature>
<feature type="signal peptide" evidence="2">
    <location>
        <begin position="1"/>
        <end position="18"/>
    </location>
</feature>
<sequence>MHLVSSLIIFCLFAFVFNFLCCKSAVDYTITHIYLSTFCFMAGKTTICARTFGFSSSSVSFVSTMATKIKGIYKGFKYITQIFVVKEREMEIGYPTDVKHVAHIGWDGPSGTAPSWMNEFKTPPDFATTTLGNARDPNSLAFSSWASHDFDQSIGNQSLSNSFSNILSSDLPSIPKKQKWKKKTRSSSPKTSSTTSRASLAMKSKAAYHELDSTPNLQV</sequence>
<organism evidence="4 5">
    <name type="scientific">Hevea brasiliensis</name>
    <name type="common">Para rubber tree</name>
    <name type="synonym">Siphonia brasiliensis</name>
    <dbReference type="NCBI Taxonomy" id="3981"/>
    <lineage>
        <taxon>Eukaryota</taxon>
        <taxon>Viridiplantae</taxon>
        <taxon>Streptophyta</taxon>
        <taxon>Embryophyta</taxon>
        <taxon>Tracheophyta</taxon>
        <taxon>Spermatophyta</taxon>
        <taxon>Magnoliopsida</taxon>
        <taxon>eudicotyledons</taxon>
        <taxon>Gunneridae</taxon>
        <taxon>Pentapetalae</taxon>
        <taxon>rosids</taxon>
        <taxon>fabids</taxon>
        <taxon>Malpighiales</taxon>
        <taxon>Euphorbiaceae</taxon>
        <taxon>Crotonoideae</taxon>
        <taxon>Micrandreae</taxon>
        <taxon>Hevea</taxon>
    </lineage>
</organism>
<feature type="chain" id="PRO_5046778222" description="CRIB domain-containing protein" evidence="2">
    <location>
        <begin position="19"/>
        <end position="219"/>
    </location>
</feature>
<dbReference type="PANTHER" id="PTHR46325:SF20">
    <property type="entry name" value="CRIB DOMAIN-CONTAINING PROTEIN RIC10"/>
    <property type="match status" value="1"/>
</dbReference>
<evidence type="ECO:0000313" key="5">
    <source>
        <dbReference type="Proteomes" id="UP001174677"/>
    </source>
</evidence>
<dbReference type="SMART" id="SM00285">
    <property type="entry name" value="PBD"/>
    <property type="match status" value="1"/>
</dbReference>
<dbReference type="PROSITE" id="PS50108">
    <property type="entry name" value="CRIB"/>
    <property type="match status" value="1"/>
</dbReference>
<feature type="compositionally biased region" description="Basic residues" evidence="1">
    <location>
        <begin position="176"/>
        <end position="185"/>
    </location>
</feature>
<gene>
    <name evidence="4" type="ORF">P3X46_033405</name>
</gene>
<comment type="caution">
    <text evidence="4">The sequence shown here is derived from an EMBL/GenBank/DDBJ whole genome shotgun (WGS) entry which is preliminary data.</text>
</comment>
<dbReference type="Pfam" id="PF00786">
    <property type="entry name" value="PBD"/>
    <property type="match status" value="1"/>
</dbReference>
<feature type="domain" description="CRIB" evidence="3">
    <location>
        <begin position="92"/>
        <end position="105"/>
    </location>
</feature>
<reference evidence="4 5" key="1">
    <citation type="journal article" date="2023" name="Plant Biotechnol. J.">
        <title>Chromosome-level wild Hevea brasiliensis genome provides new tools for genomic-assisted breeding and valuable loci to elevate rubber yield.</title>
        <authorList>
            <person name="Cheng H."/>
            <person name="Song X."/>
            <person name="Hu Y."/>
            <person name="Wu T."/>
            <person name="Yang Q."/>
            <person name="An Z."/>
            <person name="Feng S."/>
            <person name="Deng Z."/>
            <person name="Wu W."/>
            <person name="Zeng X."/>
            <person name="Tu M."/>
            <person name="Wang X."/>
            <person name="Huang H."/>
        </authorList>
    </citation>
    <scope>NUCLEOTIDE SEQUENCE [LARGE SCALE GENOMIC DNA]</scope>
    <source>
        <strain evidence="4">MT/VB/25A 57/8</strain>
    </source>
</reference>
<keyword evidence="2" id="KW-0732">Signal</keyword>
<feature type="region of interest" description="Disordered" evidence="1">
    <location>
        <begin position="175"/>
        <end position="219"/>
    </location>
</feature>
<name>A0ABQ9KHW9_HEVBR</name>
<keyword evidence="5" id="KW-1185">Reference proteome</keyword>
<proteinExistence type="predicted"/>
<evidence type="ECO:0000256" key="1">
    <source>
        <dbReference type="SAM" id="MobiDB-lite"/>
    </source>
</evidence>